<reference evidence="2" key="2">
    <citation type="journal article" date="2015" name="Fish Shellfish Immunol.">
        <title>Early steps in the European eel (Anguilla anguilla)-Vibrio vulnificus interaction in the gills: Role of the RtxA13 toxin.</title>
        <authorList>
            <person name="Callol A."/>
            <person name="Pajuelo D."/>
            <person name="Ebbesson L."/>
            <person name="Teles M."/>
            <person name="MacKenzie S."/>
            <person name="Amaro C."/>
        </authorList>
    </citation>
    <scope>NUCLEOTIDE SEQUENCE</scope>
</reference>
<evidence type="ECO:0000313" key="2">
    <source>
        <dbReference type="EMBL" id="JAH45105.1"/>
    </source>
</evidence>
<dbReference type="AlphaFoldDB" id="A0A0E9SWQ7"/>
<protein>
    <submittedName>
        <fullName evidence="2">Uncharacterized protein</fullName>
    </submittedName>
</protein>
<keyword evidence="1" id="KW-0812">Transmembrane</keyword>
<dbReference type="EMBL" id="GBXM01063472">
    <property type="protein sequence ID" value="JAH45105.1"/>
    <property type="molecule type" value="Transcribed_RNA"/>
</dbReference>
<reference evidence="2" key="1">
    <citation type="submission" date="2014-11" db="EMBL/GenBank/DDBJ databases">
        <authorList>
            <person name="Amaro Gonzalez C."/>
        </authorList>
    </citation>
    <scope>NUCLEOTIDE SEQUENCE</scope>
</reference>
<sequence length="96" mass="11144">MQHYTCQPVCLIILFMKLVSLFYQYFLSVARKGFLLDLLCTPPIFSGPTALRIYFTSGLGLVYEDREAQCLRVKSISLQSFLQWGVFLVKLMLWPK</sequence>
<keyword evidence="1" id="KW-0472">Membrane</keyword>
<accession>A0A0E9SWQ7</accession>
<evidence type="ECO:0000256" key="1">
    <source>
        <dbReference type="SAM" id="Phobius"/>
    </source>
</evidence>
<name>A0A0E9SWQ7_ANGAN</name>
<proteinExistence type="predicted"/>
<organism evidence="2">
    <name type="scientific">Anguilla anguilla</name>
    <name type="common">European freshwater eel</name>
    <name type="synonym">Muraena anguilla</name>
    <dbReference type="NCBI Taxonomy" id="7936"/>
    <lineage>
        <taxon>Eukaryota</taxon>
        <taxon>Metazoa</taxon>
        <taxon>Chordata</taxon>
        <taxon>Craniata</taxon>
        <taxon>Vertebrata</taxon>
        <taxon>Euteleostomi</taxon>
        <taxon>Actinopterygii</taxon>
        <taxon>Neopterygii</taxon>
        <taxon>Teleostei</taxon>
        <taxon>Anguilliformes</taxon>
        <taxon>Anguillidae</taxon>
        <taxon>Anguilla</taxon>
    </lineage>
</organism>
<feature type="transmembrane region" description="Helical" evidence="1">
    <location>
        <begin position="6"/>
        <end position="27"/>
    </location>
</feature>
<keyword evidence="1" id="KW-1133">Transmembrane helix</keyword>